<proteinExistence type="predicted"/>
<evidence type="ECO:0000313" key="2">
    <source>
        <dbReference type="Proteomes" id="UP000738349"/>
    </source>
</evidence>
<comment type="caution">
    <text evidence="1">The sequence shown here is derived from an EMBL/GenBank/DDBJ whole genome shotgun (WGS) entry which is preliminary data.</text>
</comment>
<evidence type="ECO:0000313" key="1">
    <source>
        <dbReference type="EMBL" id="KAH7171385.1"/>
    </source>
</evidence>
<dbReference type="Proteomes" id="UP000738349">
    <property type="component" value="Unassembled WGS sequence"/>
</dbReference>
<dbReference type="AlphaFoldDB" id="A0A9P9FQ20"/>
<accession>A0A9P9FQ20</accession>
<reference evidence="1" key="1">
    <citation type="journal article" date="2021" name="Nat. Commun.">
        <title>Genetic determinants of endophytism in the Arabidopsis root mycobiome.</title>
        <authorList>
            <person name="Mesny F."/>
            <person name="Miyauchi S."/>
            <person name="Thiergart T."/>
            <person name="Pickel B."/>
            <person name="Atanasova L."/>
            <person name="Karlsson M."/>
            <person name="Huettel B."/>
            <person name="Barry K.W."/>
            <person name="Haridas S."/>
            <person name="Chen C."/>
            <person name="Bauer D."/>
            <person name="Andreopoulos W."/>
            <person name="Pangilinan J."/>
            <person name="LaButti K."/>
            <person name="Riley R."/>
            <person name="Lipzen A."/>
            <person name="Clum A."/>
            <person name="Drula E."/>
            <person name="Henrissat B."/>
            <person name="Kohler A."/>
            <person name="Grigoriev I.V."/>
            <person name="Martin F.M."/>
            <person name="Hacquard S."/>
        </authorList>
    </citation>
    <scope>NUCLEOTIDE SEQUENCE</scope>
    <source>
        <strain evidence="1">MPI-CAGE-AT-0147</strain>
    </source>
</reference>
<sequence>MSASSQAREAPSLSVCALCHRHKRFAEEIEESLAHIAERLATPSDLSTYELAKQLKAQLITRVQAMSTEPCEQRDLDFEPLNPADRLFRLANEPGGLIGKVYYYHEELFSVLEKSNLALSSTVTTTWETRYMVLFARLDHDAHIPNYIHKLGTMIALDSTTTTMPSMALSGGMINAQGGSRSLWDDMFAIYLDSAVLDSQFAGLL</sequence>
<keyword evidence="2" id="KW-1185">Reference proteome</keyword>
<name>A0A9P9FQ20_9HYPO</name>
<dbReference type="EMBL" id="JAGMUV010000002">
    <property type="protein sequence ID" value="KAH7171385.1"/>
    <property type="molecule type" value="Genomic_DNA"/>
</dbReference>
<protein>
    <submittedName>
        <fullName evidence="1">Uncharacterized protein</fullName>
    </submittedName>
</protein>
<organism evidence="1 2">
    <name type="scientific">Dactylonectria macrodidyma</name>
    <dbReference type="NCBI Taxonomy" id="307937"/>
    <lineage>
        <taxon>Eukaryota</taxon>
        <taxon>Fungi</taxon>
        <taxon>Dikarya</taxon>
        <taxon>Ascomycota</taxon>
        <taxon>Pezizomycotina</taxon>
        <taxon>Sordariomycetes</taxon>
        <taxon>Hypocreomycetidae</taxon>
        <taxon>Hypocreales</taxon>
        <taxon>Nectriaceae</taxon>
        <taxon>Dactylonectria</taxon>
    </lineage>
</organism>
<gene>
    <name evidence="1" type="ORF">EDB81DRAFT_753771</name>
</gene>